<evidence type="ECO:0000256" key="3">
    <source>
        <dbReference type="ARBA" id="ARBA00022692"/>
    </source>
</evidence>
<evidence type="ECO:0000256" key="4">
    <source>
        <dbReference type="ARBA" id="ARBA00022960"/>
    </source>
</evidence>
<comment type="caution">
    <text evidence="9">The sequence shown here is derived from an EMBL/GenBank/DDBJ whole genome shotgun (WGS) entry which is preliminary data.</text>
</comment>
<sequence>MIKRLFHTKRQASITGAAIILGAASFLSRIIGIVRDRIFAHQFGAGDILDAYYAAFRAPDLVYNLLIVGALSAGFIPIFLELKEKNTKEAWLVTNSILNMIAIGSLIICTILFIFTPGIIHGIVPGFDTEKQALTVMLSRIMFVSPIILGISSLVSGVLQSYKAFFIYSLTP</sequence>
<dbReference type="GO" id="GO:0005886">
    <property type="term" value="C:plasma membrane"/>
    <property type="evidence" value="ECO:0007669"/>
    <property type="project" value="UniProtKB-SubCell"/>
</dbReference>
<feature type="transmembrane region" description="Helical" evidence="8">
    <location>
        <begin position="92"/>
        <end position="120"/>
    </location>
</feature>
<feature type="non-terminal residue" evidence="9">
    <location>
        <position position="172"/>
    </location>
</feature>
<gene>
    <name evidence="9" type="primary">mviN1</name>
    <name evidence="9" type="ORF">ACD_80C00044G0001</name>
</gene>
<dbReference type="InterPro" id="IPR051050">
    <property type="entry name" value="Lipid_II_flippase_MurJ/MviN"/>
</dbReference>
<dbReference type="GO" id="GO:0034204">
    <property type="term" value="P:lipid translocation"/>
    <property type="evidence" value="ECO:0007669"/>
    <property type="project" value="TreeGrafter"/>
</dbReference>
<feature type="transmembrane region" description="Helical" evidence="8">
    <location>
        <begin position="140"/>
        <end position="159"/>
    </location>
</feature>
<dbReference type="Pfam" id="PF03023">
    <property type="entry name" value="MurJ"/>
    <property type="match status" value="1"/>
</dbReference>
<dbReference type="PANTHER" id="PTHR47019">
    <property type="entry name" value="LIPID II FLIPPASE MURJ"/>
    <property type="match status" value="1"/>
</dbReference>
<keyword evidence="4" id="KW-0133">Cell shape</keyword>
<dbReference type="PANTHER" id="PTHR47019:SF1">
    <property type="entry name" value="LIPID II FLIPPASE MURJ"/>
    <property type="match status" value="1"/>
</dbReference>
<dbReference type="EMBL" id="AMFJ01036051">
    <property type="protein sequence ID" value="EKD25497.1"/>
    <property type="molecule type" value="Genomic_DNA"/>
</dbReference>
<reference evidence="9" key="1">
    <citation type="journal article" date="2012" name="Science">
        <title>Fermentation, hydrogen, and sulfur metabolism in multiple uncultivated bacterial phyla.</title>
        <authorList>
            <person name="Wrighton K.C."/>
            <person name="Thomas B.C."/>
            <person name="Sharon I."/>
            <person name="Miller C.S."/>
            <person name="Castelle C.J."/>
            <person name="VerBerkmoes N.C."/>
            <person name="Wilkins M.J."/>
            <person name="Hettich R.L."/>
            <person name="Lipton M.S."/>
            <person name="Williams K.H."/>
            <person name="Long P.E."/>
            <person name="Banfield J.F."/>
        </authorList>
    </citation>
    <scope>NUCLEOTIDE SEQUENCE [LARGE SCALE GENOMIC DNA]</scope>
</reference>
<dbReference type="GO" id="GO:0009252">
    <property type="term" value="P:peptidoglycan biosynthetic process"/>
    <property type="evidence" value="ECO:0007669"/>
    <property type="project" value="UniProtKB-KW"/>
</dbReference>
<comment type="subcellular location">
    <subcellularLocation>
        <location evidence="1">Cell membrane</location>
        <topology evidence="1">Multi-pass membrane protein</topology>
    </subcellularLocation>
</comment>
<evidence type="ECO:0000256" key="7">
    <source>
        <dbReference type="ARBA" id="ARBA00023136"/>
    </source>
</evidence>
<evidence type="ECO:0000313" key="9">
    <source>
        <dbReference type="EMBL" id="EKD25497.1"/>
    </source>
</evidence>
<evidence type="ECO:0000256" key="6">
    <source>
        <dbReference type="ARBA" id="ARBA00022989"/>
    </source>
</evidence>
<keyword evidence="5" id="KW-0573">Peptidoglycan synthesis</keyword>
<dbReference type="AlphaFoldDB" id="K1XJY9"/>
<organism evidence="9">
    <name type="scientific">uncultured bacterium</name>
    <name type="common">gcode 4</name>
    <dbReference type="NCBI Taxonomy" id="1234023"/>
    <lineage>
        <taxon>Bacteria</taxon>
        <taxon>environmental samples</taxon>
    </lineage>
</organism>
<proteinExistence type="predicted"/>
<dbReference type="PRINTS" id="PR01806">
    <property type="entry name" value="VIRFACTRMVIN"/>
</dbReference>
<evidence type="ECO:0000256" key="1">
    <source>
        <dbReference type="ARBA" id="ARBA00004651"/>
    </source>
</evidence>
<accession>K1XJY9</accession>
<keyword evidence="7 8" id="KW-0472">Membrane</keyword>
<protein>
    <submittedName>
        <fullName evidence="9">Integral membrane protein MviN</fullName>
    </submittedName>
</protein>
<keyword evidence="2" id="KW-1003">Cell membrane</keyword>
<feature type="transmembrane region" description="Helical" evidence="8">
    <location>
        <begin position="61"/>
        <end position="80"/>
    </location>
</feature>
<keyword evidence="3 8" id="KW-0812">Transmembrane</keyword>
<dbReference type="InterPro" id="IPR004268">
    <property type="entry name" value="MurJ"/>
</dbReference>
<evidence type="ECO:0000256" key="8">
    <source>
        <dbReference type="SAM" id="Phobius"/>
    </source>
</evidence>
<feature type="transmembrane region" description="Helical" evidence="8">
    <location>
        <begin position="12"/>
        <end position="34"/>
    </location>
</feature>
<evidence type="ECO:0000256" key="5">
    <source>
        <dbReference type="ARBA" id="ARBA00022984"/>
    </source>
</evidence>
<dbReference type="GO" id="GO:0008360">
    <property type="term" value="P:regulation of cell shape"/>
    <property type="evidence" value="ECO:0007669"/>
    <property type="project" value="UniProtKB-KW"/>
</dbReference>
<name>K1XJY9_9BACT</name>
<dbReference type="GO" id="GO:0015648">
    <property type="term" value="F:lipid-linked peptidoglycan transporter activity"/>
    <property type="evidence" value="ECO:0007669"/>
    <property type="project" value="TreeGrafter"/>
</dbReference>
<evidence type="ECO:0000256" key="2">
    <source>
        <dbReference type="ARBA" id="ARBA00022475"/>
    </source>
</evidence>
<keyword evidence="6 8" id="KW-1133">Transmembrane helix</keyword>